<dbReference type="PANTHER" id="PTHR44216:SF3">
    <property type="entry name" value="PROTEIN O-MANNOSYL-TRANSFERASE TMTC2"/>
    <property type="match status" value="1"/>
</dbReference>
<dbReference type="InterPro" id="IPR011990">
    <property type="entry name" value="TPR-like_helical_dom_sf"/>
</dbReference>
<organism evidence="2 3">
    <name type="scientific">Candidatus Liberibacter europaeus</name>
    <dbReference type="NCBI Taxonomy" id="744859"/>
    <lineage>
        <taxon>Bacteria</taxon>
        <taxon>Pseudomonadati</taxon>
        <taxon>Pseudomonadota</taxon>
        <taxon>Alphaproteobacteria</taxon>
        <taxon>Hyphomicrobiales</taxon>
        <taxon>Rhizobiaceae</taxon>
        <taxon>Liberibacter</taxon>
    </lineage>
</organism>
<evidence type="ECO:0000256" key="1">
    <source>
        <dbReference type="SAM" id="MobiDB-lite"/>
    </source>
</evidence>
<dbReference type="SUPFAM" id="SSF48452">
    <property type="entry name" value="TPR-like"/>
    <property type="match status" value="1"/>
</dbReference>
<dbReference type="Proteomes" id="UP000240811">
    <property type="component" value="Unassembled WGS sequence"/>
</dbReference>
<dbReference type="InterPro" id="IPR052384">
    <property type="entry name" value="TMTC_O-mannosyltransferase"/>
</dbReference>
<comment type="caution">
    <text evidence="2">The sequence shown here is derived from an EMBL/GenBank/DDBJ whole genome shotgun (WGS) entry which is preliminary data.</text>
</comment>
<dbReference type="InterPro" id="IPR014596">
    <property type="entry name" value="UCP035836"/>
</dbReference>
<dbReference type="PROSITE" id="PS51257">
    <property type="entry name" value="PROKAR_LIPOPROTEIN"/>
    <property type="match status" value="1"/>
</dbReference>
<protein>
    <submittedName>
        <fullName evidence="2">Uncharacterized protein</fullName>
    </submittedName>
</protein>
<gene>
    <name evidence="2" type="ORF">C4617_03060</name>
</gene>
<accession>A0A2T4VYD7</accession>
<name>A0A2T4VYD7_9HYPH</name>
<dbReference type="PANTHER" id="PTHR44216">
    <property type="entry name" value="PROTEIN O-MANNOSYL-TRANSFERASE TMTC2"/>
    <property type="match status" value="1"/>
</dbReference>
<proteinExistence type="predicted"/>
<dbReference type="PIRSF" id="PIRSF035836">
    <property type="entry name" value="UCP035836"/>
    <property type="match status" value="1"/>
</dbReference>
<reference evidence="3" key="1">
    <citation type="submission" date="2018-02" db="EMBL/GenBank/DDBJ databases">
        <title>Genome sequence of Candidatus Liberibacter europaeus.</title>
        <authorList>
            <person name="Frampton R.A."/>
            <person name="Thompson S.M."/>
            <person name="David C."/>
            <person name="Addison S.M."/>
            <person name="Smith G.R."/>
        </authorList>
    </citation>
    <scope>NUCLEOTIDE SEQUENCE [LARGE SCALE GENOMIC DNA]</scope>
</reference>
<evidence type="ECO:0000313" key="2">
    <source>
        <dbReference type="EMBL" id="PTL86792.1"/>
    </source>
</evidence>
<evidence type="ECO:0000313" key="3">
    <source>
        <dbReference type="Proteomes" id="UP000240811"/>
    </source>
</evidence>
<dbReference type="EMBL" id="PSQJ01000002">
    <property type="protein sequence ID" value="PTL86792.1"/>
    <property type="molecule type" value="Genomic_DNA"/>
</dbReference>
<dbReference type="AlphaFoldDB" id="A0A2T4VYD7"/>
<sequence>MIHFYKIYSYLVLVIRYSRHVISLTTMALLSSCYSARYSHIPNLDVNLEYMNHTELLHITDKLGMMYKSKPKNKTIGIAYSDALRMVGKSSQALAVMRQIAILYPQDMDVLASYGKNLADAGYLDDALNAIERAQRPDMPDWKLISAKASILAQMGRYLEANIEYNKALELAPNESSIVSNMGISYLLSGDIKKAEEKLRYASKMLGSDSRIRQNLALVVGLQGRIQEAYSIAAQELSPEEAEENIAYLKSVLSQKDPWATLRTKEQKPRIKNKPANVANKK</sequence>
<feature type="region of interest" description="Disordered" evidence="1">
    <location>
        <begin position="262"/>
        <end position="282"/>
    </location>
</feature>
<dbReference type="Gene3D" id="1.25.40.10">
    <property type="entry name" value="Tetratricopeptide repeat domain"/>
    <property type="match status" value="2"/>
</dbReference>